<dbReference type="CDD" id="cd19051">
    <property type="entry name" value="LGIC_TM_cation"/>
    <property type="match status" value="1"/>
</dbReference>
<dbReference type="InterPro" id="IPR006202">
    <property type="entry name" value="Neur_chan_lig-bd"/>
</dbReference>
<keyword evidence="10" id="KW-0675">Receptor</keyword>
<feature type="region of interest" description="Disordered" evidence="16">
    <location>
        <begin position="383"/>
        <end position="417"/>
    </location>
</feature>
<dbReference type="InterPro" id="IPR006029">
    <property type="entry name" value="Neurotrans-gated_channel_TM"/>
</dbReference>
<evidence type="ECO:0000256" key="12">
    <source>
        <dbReference type="ARBA" id="ARBA00023286"/>
    </source>
</evidence>
<proteinExistence type="inferred from homology"/>
<keyword evidence="9" id="KW-1015">Disulfide bond</keyword>
<dbReference type="PROSITE" id="PS00236">
    <property type="entry name" value="NEUROTR_ION_CHANNEL"/>
    <property type="match status" value="1"/>
</dbReference>
<dbReference type="CDD" id="cd19033">
    <property type="entry name" value="LGIC_ECD_nAChR_proto-like"/>
    <property type="match status" value="1"/>
</dbReference>
<dbReference type="InterPro" id="IPR036719">
    <property type="entry name" value="Neuro-gated_channel_TM_sf"/>
</dbReference>
<feature type="domain" description="Neurotransmitter-gated ion-channel transmembrane" evidence="18">
    <location>
        <begin position="223"/>
        <end position="385"/>
    </location>
</feature>
<evidence type="ECO:0000259" key="18">
    <source>
        <dbReference type="Pfam" id="PF02932"/>
    </source>
</evidence>
<evidence type="ECO:0000256" key="8">
    <source>
        <dbReference type="ARBA" id="ARBA00023136"/>
    </source>
</evidence>
<evidence type="ECO:0000256" key="2">
    <source>
        <dbReference type="ARBA" id="ARBA00022448"/>
    </source>
</evidence>
<feature type="region of interest" description="Disordered" evidence="16">
    <location>
        <begin position="788"/>
        <end position="871"/>
    </location>
</feature>
<dbReference type="GO" id="GO:0004888">
    <property type="term" value="F:transmembrane signaling receptor activity"/>
    <property type="evidence" value="ECO:0007669"/>
    <property type="project" value="InterPro"/>
</dbReference>
<sequence>MLSDEKRLIKRLLKNYEDAGITGRPVKRTDERVQINMSLSLIQILDLDEKNQVLTISVWLLFNWKDHILQWDPNNYSQVVEVRVPPKQIWTPDIVLYNYADERLKEMRDAMVIVYYDGSIKWMPPAIFKSNCKIDIKSFPFDEQTCHMKFGSWTYDGNRLDVLFIDNEQHVLLDDYTESNEWEIIARPAMRNVKFYPCCQEPYPDLTYFLFLRRNAAFFSYILVLPCVLLSSLTLVIFWLPPESPAKMVLGMNIFVAFFLLLLLLADSTPQASNSVPYIGYYYCLNMILITLSSFLSVIVINLYFRGDRRNRVPRWLRQLCQLVNRSCTEDSDITMSEDKIHLVQTSKNNVKVVSNNKLTSLKNNPLAGDIPLIKCKPILTANGQQTPDRGKNDMAEVRKKKKARTRFVTTQEDDGNSVETLLTAKETKATPDKRFLNSSTASDCQRDTQERSEPERIEVNTREGKLRSQSLSPFRERTSEGTHDMHVLSGYQLRWNGIQPNTVCRICASQPSCMRYQMGCTCVPGPEGNVSSQVRHQRHPQSCPVCLQHLDALRTQQIGRRTPCNADSTERPQPCCTHYGHPSSVNTCSTGSGGLNCTERHKHAQLCDHRLLQSLQPEFSCDSHCNQVKYEYRDGQLVLLPTCGLDTMKTTCQKHNCPKRKQEATPLINEQASIAQFTSSIERDLQDIRQVIRSFLERVSKKDAANVVVREWRMVAMVLDRIFFVFYLIIHLCAAFGLLIPSSHEANVIDFMREYRLKNYNATYTDEEASHLFPLALSPVSPEDKVFGRSLDRPTPVRSNPTDQPDLVIKGPSSPDITNKVLQPTSEKISSLSPYQRLADKQHAVRPNTDSLLQSDQKNPPSDSGQTETN</sequence>
<evidence type="ECO:0000256" key="7">
    <source>
        <dbReference type="ARBA" id="ARBA00023065"/>
    </source>
</evidence>
<accession>A0A8S9Z0F8</accession>
<feature type="domain" description="Neurotransmitter-gated ion-channel ligand-binding" evidence="17">
    <location>
        <begin position="5"/>
        <end position="215"/>
    </location>
</feature>
<evidence type="ECO:0000256" key="10">
    <source>
        <dbReference type="ARBA" id="ARBA00023170"/>
    </source>
</evidence>
<evidence type="ECO:0000256" key="5">
    <source>
        <dbReference type="ARBA" id="ARBA00022989"/>
    </source>
</evidence>
<evidence type="ECO:0000256" key="15">
    <source>
        <dbReference type="RuleBase" id="RU000687"/>
    </source>
</evidence>
<evidence type="ECO:0000313" key="20">
    <source>
        <dbReference type="Proteomes" id="UP000822476"/>
    </source>
</evidence>
<keyword evidence="11" id="KW-0325">Glycoprotein</keyword>
<dbReference type="Pfam" id="PF02932">
    <property type="entry name" value="Neur_chan_memb"/>
    <property type="match status" value="1"/>
</dbReference>
<feature type="transmembrane region" description="Helical" evidence="15">
    <location>
        <begin position="723"/>
        <end position="741"/>
    </location>
</feature>
<gene>
    <name evidence="19" type="ORF">EG68_01949</name>
</gene>
<feature type="compositionally biased region" description="Basic and acidic residues" evidence="16">
    <location>
        <begin position="389"/>
        <end position="398"/>
    </location>
</feature>
<keyword evidence="7 15" id="KW-0406">Ion transport</keyword>
<dbReference type="Gene3D" id="2.70.170.10">
    <property type="entry name" value="Neurotransmitter-gated ion-channel ligand-binding domain"/>
    <property type="match status" value="1"/>
</dbReference>
<dbReference type="InterPro" id="IPR002394">
    <property type="entry name" value="Nicotinic_acetylcholine_rcpt"/>
</dbReference>
<organism evidence="19 20">
    <name type="scientific">Paragonimus skrjabini miyazakii</name>
    <dbReference type="NCBI Taxonomy" id="59628"/>
    <lineage>
        <taxon>Eukaryota</taxon>
        <taxon>Metazoa</taxon>
        <taxon>Spiralia</taxon>
        <taxon>Lophotrochozoa</taxon>
        <taxon>Platyhelminthes</taxon>
        <taxon>Trematoda</taxon>
        <taxon>Digenea</taxon>
        <taxon>Plagiorchiida</taxon>
        <taxon>Troglotremata</taxon>
        <taxon>Troglotrematidae</taxon>
        <taxon>Paragonimus</taxon>
    </lineage>
</organism>
<reference evidence="19" key="1">
    <citation type="submission" date="2019-07" db="EMBL/GenBank/DDBJ databases">
        <title>Annotation for the trematode Paragonimus miyazaki's.</title>
        <authorList>
            <person name="Choi Y.-J."/>
        </authorList>
    </citation>
    <scope>NUCLEOTIDE SEQUENCE</scope>
    <source>
        <strain evidence="19">Japan</strain>
    </source>
</reference>
<feature type="region of interest" description="Disordered" evidence="16">
    <location>
        <begin position="430"/>
        <end position="482"/>
    </location>
</feature>
<evidence type="ECO:0000313" key="19">
    <source>
        <dbReference type="EMBL" id="KAF7260879.1"/>
    </source>
</evidence>
<dbReference type="InterPro" id="IPR036734">
    <property type="entry name" value="Neur_chan_lig-bd_sf"/>
</dbReference>
<dbReference type="InterPro" id="IPR038050">
    <property type="entry name" value="Neuro_actylchol_rec"/>
</dbReference>
<dbReference type="FunFam" id="2.70.170.10:FF:000016">
    <property type="entry name" value="Nicotinic acetylcholine receptor subunit"/>
    <property type="match status" value="1"/>
</dbReference>
<name>A0A8S9Z0F8_9TREM</name>
<dbReference type="InterPro" id="IPR006201">
    <property type="entry name" value="Neur_channel"/>
</dbReference>
<feature type="transmembrane region" description="Helical" evidence="15">
    <location>
        <begin position="218"/>
        <end position="241"/>
    </location>
</feature>
<evidence type="ECO:0000256" key="3">
    <source>
        <dbReference type="ARBA" id="ARBA00022475"/>
    </source>
</evidence>
<feature type="compositionally biased region" description="Basic and acidic residues" evidence="16">
    <location>
        <begin position="445"/>
        <end position="467"/>
    </location>
</feature>
<dbReference type="SUPFAM" id="SSF90112">
    <property type="entry name" value="Neurotransmitter-gated ion-channel transmembrane pore"/>
    <property type="match status" value="1"/>
</dbReference>
<keyword evidence="12" id="KW-1071">Ligand-gated ion channel</keyword>
<comment type="similarity">
    <text evidence="1">Belongs to the ligand-gated ion channel (TC 1.A.9) family. Acetylcholine receptor (TC 1.A.9.1) subfamily.</text>
</comment>
<comment type="subcellular location">
    <subcellularLocation>
        <location evidence="14">Synaptic cell membrane</location>
        <topology evidence="14">Multi-pass membrane protein</topology>
    </subcellularLocation>
</comment>
<feature type="transmembrane region" description="Helical" evidence="15">
    <location>
        <begin position="278"/>
        <end position="305"/>
    </location>
</feature>
<dbReference type="Pfam" id="PF02931">
    <property type="entry name" value="Neur_chan_LBD"/>
    <property type="match status" value="1"/>
</dbReference>
<evidence type="ECO:0000256" key="11">
    <source>
        <dbReference type="ARBA" id="ARBA00023180"/>
    </source>
</evidence>
<dbReference type="GO" id="GO:0045211">
    <property type="term" value="C:postsynaptic membrane"/>
    <property type="evidence" value="ECO:0007669"/>
    <property type="project" value="InterPro"/>
</dbReference>
<dbReference type="OrthoDB" id="5975154at2759"/>
<dbReference type="PANTHER" id="PTHR18945">
    <property type="entry name" value="NEUROTRANSMITTER GATED ION CHANNEL"/>
    <property type="match status" value="1"/>
</dbReference>
<dbReference type="PRINTS" id="PR00254">
    <property type="entry name" value="NICOTINICR"/>
</dbReference>
<evidence type="ECO:0000256" key="13">
    <source>
        <dbReference type="ARBA" id="ARBA00023303"/>
    </source>
</evidence>
<feature type="transmembrane region" description="Helical" evidence="15">
    <location>
        <begin position="248"/>
        <end position="266"/>
    </location>
</feature>
<evidence type="ECO:0000256" key="16">
    <source>
        <dbReference type="SAM" id="MobiDB-lite"/>
    </source>
</evidence>
<protein>
    <submittedName>
        <fullName evidence="19">Uncharacterized protein</fullName>
    </submittedName>
</protein>
<feature type="compositionally biased region" description="Polar residues" evidence="16">
    <location>
        <begin position="816"/>
        <end position="835"/>
    </location>
</feature>
<feature type="compositionally biased region" description="Polar residues" evidence="16">
    <location>
        <begin position="849"/>
        <end position="871"/>
    </location>
</feature>
<comment type="caution">
    <text evidence="19">The sequence shown here is derived from an EMBL/GenBank/DDBJ whole genome shotgun (WGS) entry which is preliminary data.</text>
</comment>
<evidence type="ECO:0000256" key="14">
    <source>
        <dbReference type="ARBA" id="ARBA00034099"/>
    </source>
</evidence>
<dbReference type="SUPFAM" id="SSF63712">
    <property type="entry name" value="Nicotinic receptor ligand binding domain-like"/>
    <property type="match status" value="1"/>
</dbReference>
<dbReference type="PRINTS" id="PR00252">
    <property type="entry name" value="NRIONCHANNEL"/>
</dbReference>
<keyword evidence="13 15" id="KW-0407">Ion channel</keyword>
<keyword evidence="6" id="KW-0770">Synapse</keyword>
<keyword evidence="20" id="KW-1185">Reference proteome</keyword>
<dbReference type="Proteomes" id="UP000822476">
    <property type="component" value="Unassembled WGS sequence"/>
</dbReference>
<dbReference type="AlphaFoldDB" id="A0A8S9Z0F8"/>
<evidence type="ECO:0000256" key="9">
    <source>
        <dbReference type="ARBA" id="ARBA00023157"/>
    </source>
</evidence>
<evidence type="ECO:0000259" key="17">
    <source>
        <dbReference type="Pfam" id="PF02931"/>
    </source>
</evidence>
<evidence type="ECO:0000256" key="6">
    <source>
        <dbReference type="ARBA" id="ARBA00023018"/>
    </source>
</evidence>
<keyword evidence="4 15" id="KW-0812">Transmembrane</keyword>
<evidence type="ECO:0000256" key="4">
    <source>
        <dbReference type="ARBA" id="ARBA00022692"/>
    </source>
</evidence>
<keyword evidence="5 15" id="KW-1133">Transmembrane helix</keyword>
<dbReference type="EMBL" id="JTDE01000576">
    <property type="protein sequence ID" value="KAF7260879.1"/>
    <property type="molecule type" value="Genomic_DNA"/>
</dbReference>
<dbReference type="InterPro" id="IPR018000">
    <property type="entry name" value="Neurotransmitter_ion_chnl_CS"/>
</dbReference>
<dbReference type="GO" id="GO:0022848">
    <property type="term" value="F:acetylcholine-gated monoatomic cation-selective channel activity"/>
    <property type="evidence" value="ECO:0007669"/>
    <property type="project" value="InterPro"/>
</dbReference>
<keyword evidence="8 15" id="KW-0472">Membrane</keyword>
<keyword evidence="3" id="KW-1003">Cell membrane</keyword>
<dbReference type="Gene3D" id="1.20.58.390">
    <property type="entry name" value="Neurotransmitter-gated ion-channel transmembrane domain"/>
    <property type="match status" value="2"/>
</dbReference>
<keyword evidence="2 15" id="KW-0813">Transport</keyword>
<evidence type="ECO:0000256" key="1">
    <source>
        <dbReference type="ARBA" id="ARBA00009237"/>
    </source>
</evidence>